<accession>A0A1H6TRA8</accession>
<dbReference type="Pfam" id="PF18911">
    <property type="entry name" value="PKD_4"/>
    <property type="match status" value="1"/>
</dbReference>
<dbReference type="InterPro" id="IPR013783">
    <property type="entry name" value="Ig-like_fold"/>
</dbReference>
<dbReference type="InterPro" id="IPR026341">
    <property type="entry name" value="T9SS_type_B"/>
</dbReference>
<dbReference type="Gene3D" id="2.60.40.10">
    <property type="entry name" value="Immunoglobulins"/>
    <property type="match status" value="6"/>
</dbReference>
<dbReference type="SUPFAM" id="SSF49299">
    <property type="entry name" value="PKD domain"/>
    <property type="match status" value="1"/>
</dbReference>
<dbReference type="InterPro" id="IPR035986">
    <property type="entry name" value="PKD_dom_sf"/>
</dbReference>
<dbReference type="Pfam" id="PF13585">
    <property type="entry name" value="CHU_C"/>
    <property type="match status" value="1"/>
</dbReference>
<keyword evidence="1" id="KW-0812">Transmembrane</keyword>
<dbReference type="Proteomes" id="UP000199403">
    <property type="component" value="Unassembled WGS sequence"/>
</dbReference>
<evidence type="ECO:0000313" key="4">
    <source>
        <dbReference type="Proteomes" id="UP000199403"/>
    </source>
</evidence>
<dbReference type="EMBL" id="FNZH01000001">
    <property type="protein sequence ID" value="SEI82581.1"/>
    <property type="molecule type" value="Genomic_DNA"/>
</dbReference>
<reference evidence="4" key="1">
    <citation type="submission" date="2016-10" db="EMBL/GenBank/DDBJ databases">
        <authorList>
            <person name="Varghese N."/>
            <person name="Submissions S."/>
        </authorList>
    </citation>
    <scope>NUCLEOTIDE SEQUENCE [LARGE SCALE GENOMIC DNA]</scope>
    <source>
        <strain evidence="4">IBRC-M 10761</strain>
    </source>
</reference>
<dbReference type="STRING" id="1416801.SAMN05192553_101441"/>
<dbReference type="InterPro" id="IPR025667">
    <property type="entry name" value="SprB_repeat"/>
</dbReference>
<evidence type="ECO:0000313" key="3">
    <source>
        <dbReference type="EMBL" id="SEI82581.1"/>
    </source>
</evidence>
<gene>
    <name evidence="3" type="ORF">SAMN05192553_101441</name>
</gene>
<dbReference type="SMART" id="SM00089">
    <property type="entry name" value="PKD"/>
    <property type="match status" value="1"/>
</dbReference>
<dbReference type="NCBIfam" id="TIGR04131">
    <property type="entry name" value="Bac_Flav_CTERM"/>
    <property type="match status" value="1"/>
</dbReference>
<dbReference type="InterPro" id="IPR022409">
    <property type="entry name" value="PKD/Chitinase_dom"/>
</dbReference>
<feature type="domain" description="PKD" evidence="2">
    <location>
        <begin position="2012"/>
        <end position="2076"/>
    </location>
</feature>
<protein>
    <submittedName>
        <fullName evidence="3">Gliding motility-associated C-terminal domain-containing protein</fullName>
    </submittedName>
</protein>
<dbReference type="Pfam" id="PF13573">
    <property type="entry name" value="SprB"/>
    <property type="match status" value="10"/>
</dbReference>
<keyword evidence="1" id="KW-1133">Transmembrane helix</keyword>
<dbReference type="Gene3D" id="2.60.40.740">
    <property type="match status" value="2"/>
</dbReference>
<dbReference type="CDD" id="cd00146">
    <property type="entry name" value="PKD"/>
    <property type="match status" value="1"/>
</dbReference>
<organism evidence="3 4">
    <name type="scientific">Cyclobacterium xiamenense</name>
    <dbReference type="NCBI Taxonomy" id="1297121"/>
    <lineage>
        <taxon>Bacteria</taxon>
        <taxon>Pseudomonadati</taxon>
        <taxon>Bacteroidota</taxon>
        <taxon>Cytophagia</taxon>
        <taxon>Cytophagales</taxon>
        <taxon>Cyclobacteriaceae</taxon>
        <taxon>Cyclobacterium</taxon>
    </lineage>
</organism>
<dbReference type="PROSITE" id="PS50093">
    <property type="entry name" value="PKD"/>
    <property type="match status" value="1"/>
</dbReference>
<proteinExistence type="predicted"/>
<sequence>MFFIVRNFLRRLLFRLKITGSVGWLTGLVLGITALQTSGTVWDSFAPISITGQQDVRIFYDETLEISLDMLSIDYDGDPSNLTLQVEDGTGYLRSGNAITRTIEYDENWAAAGEEITVNVQVSDGADDATYGLTVLVVPPMTQTNYSENTCLGTISLTVRAYRPDPGVASESFPFTFTLLTQDEEVIDVITFNSNFPGQSSASATFGGTGLPLDRNSAYIIQVEDNLGRTFQRDAGPIGEAYSLDFDLNVAGPLCAGDPGGVVEYIIYNAEVPLGFFGIFDDEGNLVTELFDIVSLTEDYVVVSTDNLAAGNYTLEVTDRFGCMGSEPFEIVLPEPIQAVETLTDPTCFGASDGQIDLYISGGWSQPFAGSPINAAREYAIEWFTAGGTELGVGANELVEEGGTVTGMNSSLTGLAAGGYYAEITESVRRFEIPDAEPLVCTITTPIFVLDGPDPLDLNANSTDISCNGAGDGLLSISPSGGTNPYTVDWYRGNFTDLELPDPTGLTELVEQAGDGPFLRQGLPAGDYAVLLTDANGCFLAENFSIAEPPPLSMTERTDLREDVLCFGEATGTIVVEVDGPTTPPYFFEAFRDGDTNPIGAPIVSLGFAPIFFNNLPAGEYRVRITDSFGCTFDLDGIQIEQPATGLLIEEPVISDYNGFQLSCAGATDGSIELTITGGEGELDFLWTGPDGFESTEKDIFDLSPGQYQFVVTDENGCTATLGSVEMSAPPPLTVGADIPQYNGFQISCFGAADGRISSLPEGGTGTYTYSWTGPDGFASDQPELTNLEPGNYELTVTDENGCTAAANYLIEQPTQLVINEIPEERVNITCFGEDTGALTVSLTLSLPPFQLDLGLMGEADPLRTISEFTEELYEFANLEAGNYWVRVTDGNGCTDTVEDIPIIQPENGLELENVSVSDYNGFGISCQGAGDGFISLEAIGGLGDVSYAWTGPNGFTSESSSIANLDPGTYELLVTDNTGCTLAETFEVTEPEPLELSAEVSDFNGFAIQCNGGDQGFINLSLSGGAAPLTVAWTGPEGFVSDAPSLENLSAGLYELIVTDQNGCEISNSYNLLEPESLELIELTDEKVDVACFGQQTGSLGVTLTRGSSAPYAFRLEDSEGTLVREAPSLADTSWIVSNLPAGNYRVQVTDANGCTQELADLEVSQPAQGVQIESIETSDYNGFGISCFGAGDGFIEATVSGGSGTYTFSWEGPNGFTSEQASLTDLEPGSYVLTVTDENGCILSETAELTSPEPLTLGDNVSDYNGFAIQCDGGNNGFIELSLSGGVAPLSINWTGPNGFSAGTAELENLEAGLYDVLITDQNGCQISSSYNLLAPQGLEIIELTEEKVDVACFGQETGRLGISLSQSSLPPYRYRLLDAGGTIVRELDDSAETSWIVENLPAGTYRAEVTDGNGCQQDMTELVITQPEAGVRIDSIEVSDYSGFGVSCFGATDGFIRVNVSGGSGTYTFDWTGPDGFISSEPFVENLAPGTYQVSLRDENGCTQQSDLLEIQSPEPVTVDAEVSDFNGFAIQCHGADNGSISLTAAGGTGNYRYSWTGPDGFLSDAAAISGLSPGTYQARVIDENDCEVLREFELVQPDPLQVSLDEKVDVLCFGESTGSIAIAVSGGVPDSYRFEWRRNGQLIDTNSQNLTDIPSGNYALTVVDANGCSAGIGEIEVVQPEAALEVTLNQTAISCYNANDANLYVDIQGGVEPYQVSWNIGSTLREFTGIGPGFYQVTVTDANGCTQVRETVIEDLPVFAIDPEVVPISCHGAADGSILLNLEGGEAPVRAIWDHGPEQSSLFNLGPGEYRVLLEDAKGCTLERTFNLVEPDLLVVVEQIQDALSCEDGQSGSIDLVVSGGTPPYAYNWSNGATTAGIANLTNGSYSVEITDQSGCFVSQTFQVNRPSPIRIDMVSTTTSSCEPREITETFDINVDGGVAPYTIEWSSGNVSEDGYRMVTSEPGTYSVTVTDGFGCRQSRSFVVDNSQVLVEGDFASASFPVYGENLVNYEVQFINNSSGNIRSYYWDFGDGNNSLEAAPVHRYQEAGTYTVELTAYDDWGCATNSSFQIEILDYFLEVPNVFSPNGDGINDHFFPKFLYIETLSFTVMNKWGEILFHTEDLDSQGWDGSYRGQQAIPGNYVYKIDFTTTDGRNFSDTGALMLLE</sequence>
<keyword evidence="1" id="KW-0472">Membrane</keyword>
<name>A0A1H6TRA8_9BACT</name>
<evidence type="ECO:0000256" key="1">
    <source>
        <dbReference type="SAM" id="Phobius"/>
    </source>
</evidence>
<evidence type="ECO:0000259" key="2">
    <source>
        <dbReference type="PROSITE" id="PS50093"/>
    </source>
</evidence>
<keyword evidence="4" id="KW-1185">Reference proteome</keyword>
<feature type="transmembrane region" description="Helical" evidence="1">
    <location>
        <begin position="12"/>
        <end position="35"/>
    </location>
</feature>
<dbReference type="InterPro" id="IPR000601">
    <property type="entry name" value="PKD_dom"/>
</dbReference>